<name>A0A9D1XKA2_9FIRM</name>
<reference evidence="1" key="1">
    <citation type="journal article" date="2021" name="PeerJ">
        <title>Extensive microbial diversity within the chicken gut microbiome revealed by metagenomics and culture.</title>
        <authorList>
            <person name="Gilroy R."/>
            <person name="Ravi A."/>
            <person name="Getino M."/>
            <person name="Pursley I."/>
            <person name="Horton D.L."/>
            <person name="Alikhan N.F."/>
            <person name="Baker D."/>
            <person name="Gharbi K."/>
            <person name="Hall N."/>
            <person name="Watson M."/>
            <person name="Adriaenssens E.M."/>
            <person name="Foster-Nyarko E."/>
            <person name="Jarju S."/>
            <person name="Secka A."/>
            <person name="Antonio M."/>
            <person name="Oren A."/>
            <person name="Chaudhuri R.R."/>
            <person name="La Ragione R."/>
            <person name="Hildebrand F."/>
            <person name="Pallen M.J."/>
        </authorList>
    </citation>
    <scope>NUCLEOTIDE SEQUENCE</scope>
    <source>
        <strain evidence="1">ChiGjej1B1-14440</strain>
    </source>
</reference>
<evidence type="ECO:0000313" key="2">
    <source>
        <dbReference type="Proteomes" id="UP000886724"/>
    </source>
</evidence>
<comment type="caution">
    <text evidence="1">The sequence shown here is derived from an EMBL/GenBank/DDBJ whole genome shotgun (WGS) entry which is preliminary data.</text>
</comment>
<sequence>YIYYICTNGKFLRYTKENMEREIIEPEYSAKLDAFFTVIEGRFFINAYEVAKAFRLIKEHQDFKDVCFSYMDGDKSNTSLSNLVARKKD</sequence>
<organism evidence="1 2">
    <name type="scientific">Candidatus Erysipelatoclostridium merdavium</name>
    <dbReference type="NCBI Taxonomy" id="2838566"/>
    <lineage>
        <taxon>Bacteria</taxon>
        <taxon>Bacillati</taxon>
        <taxon>Bacillota</taxon>
        <taxon>Erysipelotrichia</taxon>
        <taxon>Erysipelotrichales</taxon>
        <taxon>Erysipelotrichales incertae sedis</taxon>
    </lineage>
</organism>
<proteinExistence type="predicted"/>
<accession>A0A9D1XKA2</accession>
<evidence type="ECO:0000313" key="1">
    <source>
        <dbReference type="EMBL" id="HIX80731.1"/>
    </source>
</evidence>
<reference evidence="1" key="2">
    <citation type="submission" date="2021-04" db="EMBL/GenBank/DDBJ databases">
        <authorList>
            <person name="Gilroy R."/>
        </authorList>
    </citation>
    <scope>NUCLEOTIDE SEQUENCE</scope>
    <source>
        <strain evidence="1">ChiGjej1B1-14440</strain>
    </source>
</reference>
<dbReference type="Proteomes" id="UP000886724">
    <property type="component" value="Unassembled WGS sequence"/>
</dbReference>
<dbReference type="EMBL" id="DXET01000051">
    <property type="protein sequence ID" value="HIX80731.1"/>
    <property type="molecule type" value="Genomic_DNA"/>
</dbReference>
<feature type="non-terminal residue" evidence="1">
    <location>
        <position position="1"/>
    </location>
</feature>
<dbReference type="AlphaFoldDB" id="A0A9D1XKA2"/>
<gene>
    <name evidence="1" type="ORF">H9980_02020</name>
</gene>
<protein>
    <submittedName>
        <fullName evidence="1">Uncharacterized protein</fullName>
    </submittedName>
</protein>